<evidence type="ECO:0000259" key="9">
    <source>
        <dbReference type="PROSITE" id="PS51755"/>
    </source>
</evidence>
<evidence type="ECO:0000256" key="1">
    <source>
        <dbReference type="ARBA" id="ARBA00022553"/>
    </source>
</evidence>
<evidence type="ECO:0000256" key="6">
    <source>
        <dbReference type="PROSITE-ProRule" id="PRU00169"/>
    </source>
</evidence>
<dbReference type="InterPro" id="IPR001789">
    <property type="entry name" value="Sig_transdc_resp-reg_receiver"/>
</dbReference>
<feature type="domain" description="Response regulatory" evidence="8">
    <location>
        <begin position="2"/>
        <end position="116"/>
    </location>
</feature>
<keyword evidence="11" id="KW-1185">Reference proteome</keyword>
<evidence type="ECO:0000313" key="11">
    <source>
        <dbReference type="Proteomes" id="UP001153387"/>
    </source>
</evidence>
<keyword evidence="3" id="KW-0805">Transcription regulation</keyword>
<keyword evidence="4 7" id="KW-0238">DNA-binding</keyword>
<gene>
    <name evidence="10" type="ORF">OMP38_26235</name>
</gene>
<evidence type="ECO:0000256" key="3">
    <source>
        <dbReference type="ARBA" id="ARBA00023015"/>
    </source>
</evidence>
<feature type="modified residue" description="4-aspartylphosphate" evidence="6">
    <location>
        <position position="51"/>
    </location>
</feature>
<dbReference type="CDD" id="cd00383">
    <property type="entry name" value="trans_reg_C"/>
    <property type="match status" value="1"/>
</dbReference>
<dbReference type="InterPro" id="IPR016032">
    <property type="entry name" value="Sig_transdc_resp-reg_C-effctor"/>
</dbReference>
<dbReference type="SUPFAM" id="SSF46894">
    <property type="entry name" value="C-terminal effector domain of the bipartite response regulators"/>
    <property type="match status" value="1"/>
</dbReference>
<dbReference type="Proteomes" id="UP001153387">
    <property type="component" value="Unassembled WGS sequence"/>
</dbReference>
<organism evidence="10 11">
    <name type="scientific">Cohnella ginsengisoli</name>
    <dbReference type="NCBI Taxonomy" id="425004"/>
    <lineage>
        <taxon>Bacteria</taxon>
        <taxon>Bacillati</taxon>
        <taxon>Bacillota</taxon>
        <taxon>Bacilli</taxon>
        <taxon>Bacillales</taxon>
        <taxon>Paenibacillaceae</taxon>
        <taxon>Cohnella</taxon>
    </lineage>
</organism>
<name>A0A9X4KL86_9BACL</name>
<accession>A0A9X4KL86</accession>
<evidence type="ECO:0000259" key="8">
    <source>
        <dbReference type="PROSITE" id="PS50110"/>
    </source>
</evidence>
<dbReference type="Gene3D" id="3.40.50.2300">
    <property type="match status" value="1"/>
</dbReference>
<dbReference type="GO" id="GO:0006355">
    <property type="term" value="P:regulation of DNA-templated transcription"/>
    <property type="evidence" value="ECO:0007669"/>
    <property type="project" value="InterPro"/>
</dbReference>
<dbReference type="InterPro" id="IPR039420">
    <property type="entry name" value="WalR-like"/>
</dbReference>
<dbReference type="InterPro" id="IPR011006">
    <property type="entry name" value="CheY-like_superfamily"/>
</dbReference>
<dbReference type="SUPFAM" id="SSF52172">
    <property type="entry name" value="CheY-like"/>
    <property type="match status" value="1"/>
</dbReference>
<feature type="domain" description="OmpR/PhoB-type" evidence="9">
    <location>
        <begin position="125"/>
        <end position="223"/>
    </location>
</feature>
<dbReference type="GO" id="GO:0005829">
    <property type="term" value="C:cytosol"/>
    <property type="evidence" value="ECO:0007669"/>
    <property type="project" value="TreeGrafter"/>
</dbReference>
<dbReference type="SMART" id="SM00862">
    <property type="entry name" value="Trans_reg_C"/>
    <property type="match status" value="1"/>
</dbReference>
<dbReference type="EMBL" id="JAPDHZ010000005">
    <property type="protein sequence ID" value="MDG0793931.1"/>
    <property type="molecule type" value="Genomic_DNA"/>
</dbReference>
<dbReference type="GO" id="GO:0032993">
    <property type="term" value="C:protein-DNA complex"/>
    <property type="evidence" value="ECO:0007669"/>
    <property type="project" value="TreeGrafter"/>
</dbReference>
<dbReference type="Pfam" id="PF00072">
    <property type="entry name" value="Response_reg"/>
    <property type="match status" value="1"/>
</dbReference>
<dbReference type="PROSITE" id="PS50110">
    <property type="entry name" value="RESPONSE_REGULATORY"/>
    <property type="match status" value="1"/>
</dbReference>
<dbReference type="AlphaFoldDB" id="A0A9X4KL86"/>
<dbReference type="Gene3D" id="6.10.250.690">
    <property type="match status" value="1"/>
</dbReference>
<evidence type="ECO:0000256" key="2">
    <source>
        <dbReference type="ARBA" id="ARBA00023012"/>
    </source>
</evidence>
<evidence type="ECO:0000256" key="4">
    <source>
        <dbReference type="ARBA" id="ARBA00023125"/>
    </source>
</evidence>
<dbReference type="FunFam" id="3.40.50.2300:FF:000001">
    <property type="entry name" value="DNA-binding response regulator PhoB"/>
    <property type="match status" value="1"/>
</dbReference>
<dbReference type="InterPro" id="IPR001867">
    <property type="entry name" value="OmpR/PhoB-type_DNA-bd"/>
</dbReference>
<protein>
    <submittedName>
        <fullName evidence="10">Response regulator transcription factor</fullName>
    </submittedName>
</protein>
<dbReference type="GO" id="GO:0000976">
    <property type="term" value="F:transcription cis-regulatory region binding"/>
    <property type="evidence" value="ECO:0007669"/>
    <property type="project" value="TreeGrafter"/>
</dbReference>
<dbReference type="RefSeq" id="WP_277567709.1">
    <property type="nucleotide sequence ID" value="NZ_JAPDHZ010000005.1"/>
</dbReference>
<dbReference type="PANTHER" id="PTHR48111:SF22">
    <property type="entry name" value="REGULATOR OF RPOS"/>
    <property type="match status" value="1"/>
</dbReference>
<dbReference type="Gene3D" id="1.10.10.10">
    <property type="entry name" value="Winged helix-like DNA-binding domain superfamily/Winged helix DNA-binding domain"/>
    <property type="match status" value="1"/>
</dbReference>
<dbReference type="SMART" id="SM00448">
    <property type="entry name" value="REC"/>
    <property type="match status" value="1"/>
</dbReference>
<dbReference type="InterPro" id="IPR036388">
    <property type="entry name" value="WH-like_DNA-bd_sf"/>
</dbReference>
<evidence type="ECO:0000256" key="5">
    <source>
        <dbReference type="ARBA" id="ARBA00023163"/>
    </source>
</evidence>
<dbReference type="Pfam" id="PF00486">
    <property type="entry name" value="Trans_reg_C"/>
    <property type="match status" value="1"/>
</dbReference>
<comment type="caution">
    <text evidence="10">The sequence shown here is derived from an EMBL/GenBank/DDBJ whole genome shotgun (WGS) entry which is preliminary data.</text>
</comment>
<feature type="DNA-binding region" description="OmpR/PhoB-type" evidence="7">
    <location>
        <begin position="125"/>
        <end position="223"/>
    </location>
</feature>
<sequence>MRVLVVEDDASLLRIVRDVFEGEGFTTDGIENGDDGWYWAEKAVHDLIVLDVMLPGMNGIDIVRKLRVKNKEIPVIILTAKDAVEDLVAGLDAGADDYVTKPFAVSELLARTRAVLRRKGTIGQEGELKAGSIRLVPADRSAFVGDASLNLTVKEYEMLECFLCNKDRIITRDQIFERVWGFDSSSELTAVDVYVHHLRKKLASLGADSALRTIRGVGYKFTGESDVQ</sequence>
<keyword evidence="2" id="KW-0902">Two-component regulatory system</keyword>
<keyword evidence="5" id="KW-0804">Transcription</keyword>
<proteinExistence type="predicted"/>
<dbReference type="PANTHER" id="PTHR48111">
    <property type="entry name" value="REGULATOR OF RPOS"/>
    <property type="match status" value="1"/>
</dbReference>
<dbReference type="GO" id="GO:0000156">
    <property type="term" value="F:phosphorelay response regulator activity"/>
    <property type="evidence" value="ECO:0007669"/>
    <property type="project" value="TreeGrafter"/>
</dbReference>
<keyword evidence="1 6" id="KW-0597">Phosphoprotein</keyword>
<evidence type="ECO:0000256" key="7">
    <source>
        <dbReference type="PROSITE-ProRule" id="PRU01091"/>
    </source>
</evidence>
<reference evidence="10 11" key="1">
    <citation type="submission" date="2022-10" db="EMBL/GenBank/DDBJ databases">
        <title>Comparative genomic analysis of Cohnella hashimotonis sp. nov., isolated from the International Space Station.</title>
        <authorList>
            <person name="Simpson A."/>
            <person name="Venkateswaran K."/>
        </authorList>
    </citation>
    <scope>NUCLEOTIDE SEQUENCE [LARGE SCALE GENOMIC DNA]</scope>
    <source>
        <strain evidence="10 11">DSM 18997</strain>
    </source>
</reference>
<evidence type="ECO:0000313" key="10">
    <source>
        <dbReference type="EMBL" id="MDG0793931.1"/>
    </source>
</evidence>
<dbReference type="PROSITE" id="PS51755">
    <property type="entry name" value="OMPR_PHOB"/>
    <property type="match status" value="1"/>
</dbReference>